<gene>
    <name evidence="2" type="ORF">HNQ60_000705</name>
</gene>
<organism evidence="2 3">
    <name type="scientific">Povalibacter uvarum</name>
    <dbReference type="NCBI Taxonomy" id="732238"/>
    <lineage>
        <taxon>Bacteria</taxon>
        <taxon>Pseudomonadati</taxon>
        <taxon>Pseudomonadota</taxon>
        <taxon>Gammaproteobacteria</taxon>
        <taxon>Steroidobacterales</taxon>
        <taxon>Steroidobacteraceae</taxon>
        <taxon>Povalibacter</taxon>
    </lineage>
</organism>
<keyword evidence="1" id="KW-0472">Membrane</keyword>
<keyword evidence="1" id="KW-0812">Transmembrane</keyword>
<proteinExistence type="predicted"/>
<name>A0A841HHH4_9GAMM</name>
<sequence length="39" mass="4419">MPYPVDDSQDRGVLTFLLLAIMAIGALLVRRRYRVVSNV</sequence>
<keyword evidence="3" id="KW-1185">Reference proteome</keyword>
<dbReference type="EMBL" id="JACHHZ010000001">
    <property type="protein sequence ID" value="MBB6091859.1"/>
    <property type="molecule type" value="Genomic_DNA"/>
</dbReference>
<evidence type="ECO:0000313" key="3">
    <source>
        <dbReference type="Proteomes" id="UP000588068"/>
    </source>
</evidence>
<reference evidence="2 3" key="1">
    <citation type="submission" date="2020-08" db="EMBL/GenBank/DDBJ databases">
        <title>Genomic Encyclopedia of Type Strains, Phase IV (KMG-IV): sequencing the most valuable type-strain genomes for metagenomic binning, comparative biology and taxonomic classification.</title>
        <authorList>
            <person name="Goeker M."/>
        </authorList>
    </citation>
    <scope>NUCLEOTIDE SEQUENCE [LARGE SCALE GENOMIC DNA]</scope>
    <source>
        <strain evidence="2 3">DSM 26723</strain>
    </source>
</reference>
<protein>
    <submittedName>
        <fullName evidence="2">Uncharacterized protein</fullName>
    </submittedName>
</protein>
<accession>A0A841HHH4</accession>
<evidence type="ECO:0000313" key="2">
    <source>
        <dbReference type="EMBL" id="MBB6091859.1"/>
    </source>
</evidence>
<evidence type="ECO:0000256" key="1">
    <source>
        <dbReference type="SAM" id="Phobius"/>
    </source>
</evidence>
<dbReference type="AlphaFoldDB" id="A0A841HHH4"/>
<comment type="caution">
    <text evidence="2">The sequence shown here is derived from an EMBL/GenBank/DDBJ whole genome shotgun (WGS) entry which is preliminary data.</text>
</comment>
<dbReference type="Proteomes" id="UP000588068">
    <property type="component" value="Unassembled WGS sequence"/>
</dbReference>
<keyword evidence="1" id="KW-1133">Transmembrane helix</keyword>
<feature type="transmembrane region" description="Helical" evidence="1">
    <location>
        <begin position="12"/>
        <end position="29"/>
    </location>
</feature>